<comment type="caution">
    <text evidence="3">The sequence shown here is derived from an EMBL/GenBank/DDBJ whole genome shotgun (WGS) entry which is preliminary data.</text>
</comment>
<protein>
    <recommendedName>
        <fullName evidence="5">DUF2946 domain-containing protein</fullName>
    </recommendedName>
</protein>
<dbReference type="AlphaFoldDB" id="A0A839IVE1"/>
<feature type="compositionally biased region" description="Polar residues" evidence="1">
    <location>
        <begin position="39"/>
        <end position="53"/>
    </location>
</feature>
<reference evidence="3 4" key="1">
    <citation type="submission" date="2020-08" db="EMBL/GenBank/DDBJ databases">
        <title>Oceanospirillum sp. nov. isolated from marine sediment.</title>
        <authorList>
            <person name="Ji X."/>
        </authorList>
    </citation>
    <scope>NUCLEOTIDE SEQUENCE [LARGE SCALE GENOMIC DNA]</scope>
    <source>
        <strain evidence="3 4">D5</strain>
    </source>
</reference>
<dbReference type="RefSeq" id="WP_182811603.1">
    <property type="nucleotide sequence ID" value="NZ_JACJFM010000053.1"/>
</dbReference>
<proteinExistence type="predicted"/>
<name>A0A839IVE1_9GAMM</name>
<evidence type="ECO:0008006" key="5">
    <source>
        <dbReference type="Google" id="ProtNLM"/>
    </source>
</evidence>
<accession>A0A839IVE1</accession>
<feature type="chain" id="PRO_5032817245" description="DUF2946 domain-containing protein" evidence="2">
    <location>
        <begin position="26"/>
        <end position="119"/>
    </location>
</feature>
<gene>
    <name evidence="3" type="ORF">H4O21_22640</name>
</gene>
<dbReference type="EMBL" id="JACJFM010000053">
    <property type="protein sequence ID" value="MBB1489413.1"/>
    <property type="molecule type" value="Genomic_DNA"/>
</dbReference>
<evidence type="ECO:0000256" key="1">
    <source>
        <dbReference type="SAM" id="MobiDB-lite"/>
    </source>
</evidence>
<keyword evidence="2" id="KW-0732">Signal</keyword>
<evidence type="ECO:0000256" key="2">
    <source>
        <dbReference type="SAM" id="SignalP"/>
    </source>
</evidence>
<evidence type="ECO:0000313" key="4">
    <source>
        <dbReference type="Proteomes" id="UP000565262"/>
    </source>
</evidence>
<evidence type="ECO:0000313" key="3">
    <source>
        <dbReference type="EMBL" id="MBB1489413.1"/>
    </source>
</evidence>
<sequence>MRIVIFLMISLIFGAYSNQSSVVFAENSQHASAVTSFSDQPDQTRTHCNQSHHQPSDNHHSSMMNCDIQCAMMSCVSGSHPTNLQFYHWPLTSHLLSGHRSTLQLQSRSEPLFRPPITA</sequence>
<feature type="region of interest" description="Disordered" evidence="1">
    <location>
        <begin position="39"/>
        <end position="60"/>
    </location>
</feature>
<feature type="signal peptide" evidence="2">
    <location>
        <begin position="1"/>
        <end position="25"/>
    </location>
</feature>
<organism evidence="3 4">
    <name type="scientific">Oceanospirillum sediminis</name>
    <dbReference type="NCBI Taxonomy" id="2760088"/>
    <lineage>
        <taxon>Bacteria</taxon>
        <taxon>Pseudomonadati</taxon>
        <taxon>Pseudomonadota</taxon>
        <taxon>Gammaproteobacteria</taxon>
        <taxon>Oceanospirillales</taxon>
        <taxon>Oceanospirillaceae</taxon>
        <taxon>Oceanospirillum</taxon>
    </lineage>
</organism>
<keyword evidence="4" id="KW-1185">Reference proteome</keyword>
<dbReference type="Proteomes" id="UP000565262">
    <property type="component" value="Unassembled WGS sequence"/>
</dbReference>